<name>A0ABM7PH90_9BACT</name>
<feature type="transmembrane region" description="Helical" evidence="1">
    <location>
        <begin position="55"/>
        <end position="75"/>
    </location>
</feature>
<keyword evidence="3" id="KW-1185">Reference proteome</keyword>
<keyword evidence="1" id="KW-0812">Transmembrane</keyword>
<keyword evidence="1" id="KW-1133">Transmembrane helix</keyword>
<organism evidence="2 3">
    <name type="scientific">Desulfoluna limicola</name>
    <dbReference type="NCBI Taxonomy" id="2810562"/>
    <lineage>
        <taxon>Bacteria</taxon>
        <taxon>Pseudomonadati</taxon>
        <taxon>Thermodesulfobacteriota</taxon>
        <taxon>Desulfobacteria</taxon>
        <taxon>Desulfobacterales</taxon>
        <taxon>Desulfolunaceae</taxon>
        <taxon>Desulfoluna</taxon>
    </lineage>
</organism>
<sequence length="171" mass="19171">MTLDNNEPTKNGQHHRDSCNYSIEIAKQFLTIATAGVAFLVGMALKSQCSVTASWYWASGCLIASVMFGLIYLMSVVAHVNQSDNYDVYTSPLKIFSALQILSFLIALVLVGFITLRSVTHKSNPADLTRDINVQIQLKEKNIRLYIPKGRRAEISTKDDDVSIYYYPVEK</sequence>
<dbReference type="RefSeq" id="WP_236892944.1">
    <property type="nucleotide sequence ID" value="NZ_AP024488.1"/>
</dbReference>
<feature type="transmembrane region" description="Helical" evidence="1">
    <location>
        <begin position="95"/>
        <end position="116"/>
    </location>
</feature>
<evidence type="ECO:0008006" key="4">
    <source>
        <dbReference type="Google" id="ProtNLM"/>
    </source>
</evidence>
<protein>
    <recommendedName>
        <fullName evidence="4">Transmembrane protein</fullName>
    </recommendedName>
</protein>
<reference evidence="2 3" key="1">
    <citation type="submission" date="2021-02" db="EMBL/GenBank/DDBJ databases">
        <title>Complete genome of Desulfoluna sp. strain ASN36.</title>
        <authorList>
            <person name="Takahashi A."/>
            <person name="Kojima H."/>
            <person name="Fukui M."/>
        </authorList>
    </citation>
    <scope>NUCLEOTIDE SEQUENCE [LARGE SCALE GENOMIC DNA]</scope>
    <source>
        <strain evidence="2 3">ASN36</strain>
    </source>
</reference>
<evidence type="ECO:0000256" key="1">
    <source>
        <dbReference type="SAM" id="Phobius"/>
    </source>
</evidence>
<keyword evidence="1" id="KW-0472">Membrane</keyword>
<feature type="transmembrane region" description="Helical" evidence="1">
    <location>
        <begin position="25"/>
        <end position="43"/>
    </location>
</feature>
<evidence type="ECO:0000313" key="3">
    <source>
        <dbReference type="Proteomes" id="UP001320148"/>
    </source>
</evidence>
<accession>A0ABM7PH90</accession>
<dbReference type="Proteomes" id="UP001320148">
    <property type="component" value="Chromosome"/>
</dbReference>
<proteinExistence type="predicted"/>
<dbReference type="EMBL" id="AP024488">
    <property type="protein sequence ID" value="BCS96649.1"/>
    <property type="molecule type" value="Genomic_DNA"/>
</dbReference>
<gene>
    <name evidence="2" type="ORF">DSLASN_22810</name>
</gene>
<evidence type="ECO:0000313" key="2">
    <source>
        <dbReference type="EMBL" id="BCS96649.1"/>
    </source>
</evidence>